<reference evidence="13" key="1">
    <citation type="journal article" date="2020" name="Stud. Mycol.">
        <title>101 Dothideomycetes genomes: a test case for predicting lifestyles and emergence of pathogens.</title>
        <authorList>
            <person name="Haridas S."/>
            <person name="Albert R."/>
            <person name="Binder M."/>
            <person name="Bloem J."/>
            <person name="Labutti K."/>
            <person name="Salamov A."/>
            <person name="Andreopoulos B."/>
            <person name="Baker S."/>
            <person name="Barry K."/>
            <person name="Bills G."/>
            <person name="Bluhm B."/>
            <person name="Cannon C."/>
            <person name="Castanera R."/>
            <person name="Culley D."/>
            <person name="Daum C."/>
            <person name="Ezra D."/>
            <person name="Gonzalez J."/>
            <person name="Henrissat B."/>
            <person name="Kuo A."/>
            <person name="Liang C."/>
            <person name="Lipzen A."/>
            <person name="Lutzoni F."/>
            <person name="Magnuson J."/>
            <person name="Mondo S."/>
            <person name="Nolan M."/>
            <person name="Ohm R."/>
            <person name="Pangilinan J."/>
            <person name="Park H.-J."/>
            <person name="Ramirez L."/>
            <person name="Alfaro M."/>
            <person name="Sun H."/>
            <person name="Tritt A."/>
            <person name="Yoshinaga Y."/>
            <person name="Zwiers L.-H."/>
            <person name="Turgeon B."/>
            <person name="Goodwin S."/>
            <person name="Spatafora J."/>
            <person name="Crous P."/>
            <person name="Grigoriev I."/>
        </authorList>
    </citation>
    <scope>NUCLEOTIDE SEQUENCE</scope>
    <source>
        <strain evidence="13">Tuck. ex Michener</strain>
    </source>
</reference>
<evidence type="ECO:0000313" key="13">
    <source>
        <dbReference type="EMBL" id="KAF2229739.1"/>
    </source>
</evidence>
<dbReference type="GO" id="GO:0016020">
    <property type="term" value="C:membrane"/>
    <property type="evidence" value="ECO:0007669"/>
    <property type="project" value="UniProtKB-SubCell"/>
</dbReference>
<dbReference type="EMBL" id="ML991855">
    <property type="protein sequence ID" value="KAF2229739.1"/>
    <property type="molecule type" value="Genomic_DNA"/>
</dbReference>
<name>A0A6A6GVW8_VIRVR</name>
<evidence type="ECO:0000313" key="14">
    <source>
        <dbReference type="Proteomes" id="UP000800092"/>
    </source>
</evidence>
<dbReference type="InterPro" id="IPR036640">
    <property type="entry name" value="ABC1_TM_sf"/>
</dbReference>
<dbReference type="InterPro" id="IPR003593">
    <property type="entry name" value="AAA+_ATPase"/>
</dbReference>
<feature type="region of interest" description="Disordered" evidence="9">
    <location>
        <begin position="368"/>
        <end position="402"/>
    </location>
</feature>
<sequence>MFAILARIINGFANYNAGIDQDSLYEKNSQNVLYIVYIFIAKLVLSYISIFAVRTTGLRLSAAIRLAYLRALFKQPLSSVDKLSPGKVSYRITASANTIQLGISQQLALFVQSTAFILGFFIISFVYNPLITIVACAVLPVTLFCMGVSLPPLIKIGKIQEEYKEEASALSNEIFTSIRVVAAFGAEALLAKRHALWIDKLIASLIKSSPYVGLYLAPTLFITYATSALTFYFGIQQYVAGRVDGGVGTLVLVYLAVMTATTSFSRLAPPGLAISQAASAAAEMFATIHAEVPETGGIKEPDASASADITFEDIHFAYPSRPDTQILNGLHMRFEAGKTTAIVGPSGSGKSTIVGLLERWYDLNNAAKSSSDEKPLLPDTFDPTCSERSEKDSPSDSTADNEDNVIAIKEAAASGSIKIGPHNLQDIDLQWWRAQIGFVEQEPFLFNDTIFKNVMFGLCGTKWFEADEATKRNMVEEACRQSHAHEFISAMPEGYDTVVGGSGLKLSGGQRQRIAIARSIVKNPSILILDEATSALDVHSEKIVQRALEVVSKNRTTIVIAHRLSTIKKADKIVVLRGGKMIEEGPHDSLVAMKDGFYHSLVRAQQLMLGDDNRVDDVEMTGVDEKSSSAGVLRWAKTQGDLSKDLKKLEGQEPAYRERGFIGSFGFLVWEQRHRVPLYAVVLTSACICGATYPLMAWIFAQMINVFALPRAELIHQGNFWSLMFFVLAIVSLIAYFSLTTGAVQLSGIISGHYRQEYLSNLVNRPIRFFDEDGNSPGTLTSMVAIDPQSMQQLMGAEMAIILISITNILGSIIISFIFGWKLALVGCLAVMPVILISGACRYKLEIDSEKMNAKVFKYSAQFATEAAGAFRTVTALTMEHTICNKYRVLLDQHVNANTKKSTWGGVVFALSDSIDLGCNALVFWYGTKLIAEGGFGVIAFFVVYQASIQSAQAAAAWFAFAPNMANAASASNRILSTREIRTAGPLSLSTLPTTPAGIAIECKDVWFTYPTRSEAGPVLRGLNLEITPGQFAALVGPSGCGKSTIVSLIERFYTLDSGSILCDNFDIAELDMAGYRSHLALVAQEPTLYEGTIRDNITLSVGEQEVDEDEVREACREAYIHDFIISLPDGYNTRLGPKGVSLSGGQKQRISVARALLRKPRLLLLDEATSSLDSESEKQVQAAIEHAAGEGKRTILAVAHRLATIQKADVIFVLGPGGKIVEKGNHAELVREKGVYFQMCQAQALDK</sequence>
<feature type="transmembrane region" description="Helical" evidence="10">
    <location>
        <begin position="107"/>
        <end position="126"/>
    </location>
</feature>
<comment type="subcellular location">
    <subcellularLocation>
        <location evidence="1">Membrane</location>
        <topology evidence="1">Multi-pass membrane protein</topology>
    </subcellularLocation>
</comment>
<evidence type="ECO:0000259" key="11">
    <source>
        <dbReference type="PROSITE" id="PS50893"/>
    </source>
</evidence>
<evidence type="ECO:0000256" key="10">
    <source>
        <dbReference type="SAM" id="Phobius"/>
    </source>
</evidence>
<evidence type="ECO:0000256" key="8">
    <source>
        <dbReference type="ARBA" id="ARBA00023136"/>
    </source>
</evidence>
<dbReference type="PANTHER" id="PTHR24221">
    <property type="entry name" value="ATP-BINDING CASSETTE SUB-FAMILY B"/>
    <property type="match status" value="1"/>
</dbReference>
<dbReference type="PROSITE" id="PS50929">
    <property type="entry name" value="ABC_TM1F"/>
    <property type="match status" value="2"/>
</dbReference>
<organism evidence="13 14">
    <name type="scientific">Viridothelium virens</name>
    <name type="common">Speckled blister lichen</name>
    <name type="synonym">Trypethelium virens</name>
    <dbReference type="NCBI Taxonomy" id="1048519"/>
    <lineage>
        <taxon>Eukaryota</taxon>
        <taxon>Fungi</taxon>
        <taxon>Dikarya</taxon>
        <taxon>Ascomycota</taxon>
        <taxon>Pezizomycotina</taxon>
        <taxon>Dothideomycetes</taxon>
        <taxon>Dothideomycetes incertae sedis</taxon>
        <taxon>Trypetheliales</taxon>
        <taxon>Trypetheliaceae</taxon>
        <taxon>Viridothelium</taxon>
    </lineage>
</organism>
<dbReference type="InterPro" id="IPR039421">
    <property type="entry name" value="Type_1_exporter"/>
</dbReference>
<dbReference type="GO" id="GO:0005524">
    <property type="term" value="F:ATP binding"/>
    <property type="evidence" value="ECO:0007669"/>
    <property type="project" value="UniProtKB-KW"/>
</dbReference>
<keyword evidence="14" id="KW-1185">Reference proteome</keyword>
<evidence type="ECO:0000256" key="3">
    <source>
        <dbReference type="ARBA" id="ARBA00022448"/>
    </source>
</evidence>
<feature type="transmembrane region" description="Helical" evidence="10">
    <location>
        <begin position="824"/>
        <end position="845"/>
    </location>
</feature>
<comment type="similarity">
    <text evidence="2">Belongs to the ABC transporter superfamily. ABCB family. Multidrug resistance exporter (TC 3.A.1.201) subfamily.</text>
</comment>
<dbReference type="Proteomes" id="UP000800092">
    <property type="component" value="Unassembled WGS sequence"/>
</dbReference>
<feature type="compositionally biased region" description="Basic and acidic residues" evidence="9">
    <location>
        <begin position="385"/>
        <end position="394"/>
    </location>
</feature>
<proteinExistence type="inferred from homology"/>
<dbReference type="FunFam" id="3.40.50.300:FF:000913">
    <property type="entry name" value="ABC multidrug transporter SitT"/>
    <property type="match status" value="1"/>
</dbReference>
<dbReference type="InterPro" id="IPR027417">
    <property type="entry name" value="P-loop_NTPase"/>
</dbReference>
<feature type="transmembrane region" description="Helical" evidence="10">
    <location>
        <begin position="247"/>
        <end position="268"/>
    </location>
</feature>
<keyword evidence="4 10" id="KW-0812">Transmembrane</keyword>
<feature type="domain" description="ABC transporter" evidence="11">
    <location>
        <begin position="309"/>
        <end position="603"/>
    </location>
</feature>
<feature type="transmembrane region" description="Helical" evidence="10">
    <location>
        <begin position="32"/>
        <end position="53"/>
    </location>
</feature>
<feature type="domain" description="ABC transporter" evidence="11">
    <location>
        <begin position="1001"/>
        <end position="1243"/>
    </location>
</feature>
<dbReference type="SUPFAM" id="SSF90123">
    <property type="entry name" value="ABC transporter transmembrane region"/>
    <property type="match status" value="2"/>
</dbReference>
<evidence type="ECO:0000256" key="6">
    <source>
        <dbReference type="ARBA" id="ARBA00022840"/>
    </source>
</evidence>
<keyword evidence="3" id="KW-0813">Transport</keyword>
<evidence type="ECO:0000256" key="7">
    <source>
        <dbReference type="ARBA" id="ARBA00022989"/>
    </source>
</evidence>
<dbReference type="InterPro" id="IPR011527">
    <property type="entry name" value="ABC1_TM_dom"/>
</dbReference>
<evidence type="ECO:0000256" key="5">
    <source>
        <dbReference type="ARBA" id="ARBA00022741"/>
    </source>
</evidence>
<dbReference type="Pfam" id="PF00005">
    <property type="entry name" value="ABC_tran"/>
    <property type="match status" value="3"/>
</dbReference>
<dbReference type="InterPro" id="IPR017871">
    <property type="entry name" value="ABC_transporter-like_CS"/>
</dbReference>
<evidence type="ECO:0000256" key="1">
    <source>
        <dbReference type="ARBA" id="ARBA00004141"/>
    </source>
</evidence>
<dbReference type="CDD" id="cd18577">
    <property type="entry name" value="ABC_6TM_Pgp_ABCB1_D1_like"/>
    <property type="match status" value="1"/>
</dbReference>
<feature type="domain" description="ABC transmembrane type-1" evidence="12">
    <location>
        <begin position="1"/>
        <end position="276"/>
    </location>
</feature>
<evidence type="ECO:0000256" key="2">
    <source>
        <dbReference type="ARBA" id="ARBA00007577"/>
    </source>
</evidence>
<dbReference type="PROSITE" id="PS00211">
    <property type="entry name" value="ABC_TRANSPORTER_1"/>
    <property type="match status" value="2"/>
</dbReference>
<gene>
    <name evidence="13" type="ORF">EV356DRAFT_372184</name>
</gene>
<dbReference type="CDD" id="cd18578">
    <property type="entry name" value="ABC_6TM_Pgp_ABCB1_D2_like"/>
    <property type="match status" value="1"/>
</dbReference>
<keyword evidence="8 10" id="KW-0472">Membrane</keyword>
<dbReference type="Gene3D" id="1.20.1560.10">
    <property type="entry name" value="ABC transporter type 1, transmembrane domain"/>
    <property type="match status" value="1"/>
</dbReference>
<dbReference type="Gene3D" id="3.40.50.300">
    <property type="entry name" value="P-loop containing nucleotide triphosphate hydrolases"/>
    <property type="match status" value="2"/>
</dbReference>
<feature type="transmembrane region" description="Helical" evidence="10">
    <location>
        <begin position="678"/>
        <end position="700"/>
    </location>
</feature>
<evidence type="ECO:0000259" key="12">
    <source>
        <dbReference type="PROSITE" id="PS50929"/>
    </source>
</evidence>
<keyword evidence="6" id="KW-0067">ATP-binding</keyword>
<keyword evidence="7 10" id="KW-1133">Transmembrane helix</keyword>
<dbReference type="PROSITE" id="PS50893">
    <property type="entry name" value="ABC_TRANSPORTER_2"/>
    <property type="match status" value="2"/>
</dbReference>
<dbReference type="AlphaFoldDB" id="A0A6A6GVW8"/>
<keyword evidence="13" id="KW-0378">Hydrolase</keyword>
<evidence type="ECO:0000256" key="9">
    <source>
        <dbReference type="SAM" id="MobiDB-lite"/>
    </source>
</evidence>
<feature type="transmembrane region" description="Helical" evidence="10">
    <location>
        <begin position="720"/>
        <end position="739"/>
    </location>
</feature>
<dbReference type="OrthoDB" id="6500128at2759"/>
<keyword evidence="5" id="KW-0547">Nucleotide-binding</keyword>
<feature type="transmembrane region" description="Helical" evidence="10">
    <location>
        <begin position="212"/>
        <end position="235"/>
    </location>
</feature>
<dbReference type="Pfam" id="PF00664">
    <property type="entry name" value="ABC_membrane"/>
    <property type="match status" value="2"/>
</dbReference>
<feature type="transmembrane region" description="Helical" evidence="10">
    <location>
        <begin position="132"/>
        <end position="154"/>
    </location>
</feature>
<dbReference type="SUPFAM" id="SSF52540">
    <property type="entry name" value="P-loop containing nucleoside triphosphate hydrolases"/>
    <property type="match status" value="3"/>
</dbReference>
<dbReference type="SMART" id="SM00382">
    <property type="entry name" value="AAA"/>
    <property type="match status" value="2"/>
</dbReference>
<dbReference type="GO" id="GO:0016887">
    <property type="term" value="F:ATP hydrolysis activity"/>
    <property type="evidence" value="ECO:0007669"/>
    <property type="project" value="InterPro"/>
</dbReference>
<dbReference type="PANTHER" id="PTHR24221:SF213">
    <property type="entry name" value="ABC MULTIDRUG TRANSPORTER (EUROFUNG)"/>
    <property type="match status" value="1"/>
</dbReference>
<feature type="transmembrane region" description="Helical" evidence="10">
    <location>
        <begin position="799"/>
        <end position="818"/>
    </location>
</feature>
<dbReference type="InterPro" id="IPR003439">
    <property type="entry name" value="ABC_transporter-like_ATP-bd"/>
</dbReference>
<protein>
    <submittedName>
        <fullName evidence="13">P-loop containing nucleoside triphosphate hydrolase protein</fullName>
    </submittedName>
</protein>
<dbReference type="GO" id="GO:0140359">
    <property type="term" value="F:ABC-type transporter activity"/>
    <property type="evidence" value="ECO:0007669"/>
    <property type="project" value="InterPro"/>
</dbReference>
<evidence type="ECO:0000256" key="4">
    <source>
        <dbReference type="ARBA" id="ARBA00022692"/>
    </source>
</evidence>
<accession>A0A6A6GVW8</accession>
<feature type="domain" description="ABC transmembrane type-1" evidence="12">
    <location>
        <begin position="680"/>
        <end position="967"/>
    </location>
</feature>
<dbReference type="FunFam" id="1.20.1560.10:FF:000057">
    <property type="entry name" value="ABC multidrug transporter SitT"/>
    <property type="match status" value="1"/>
</dbReference>